<dbReference type="STRING" id="584708.Apau_1569"/>
<sequence>MTSPTEPAWEAFRDRVTSLASLREDEEFLRYVAGVTERMWCHVLEDEHLQPEQAESRLFGFFQEDRRFFTKS</sequence>
<evidence type="ECO:0000313" key="2">
    <source>
        <dbReference type="Proteomes" id="UP000005096"/>
    </source>
</evidence>
<keyword evidence="2" id="KW-1185">Reference proteome</keyword>
<dbReference type="OrthoDB" id="5648at2"/>
<dbReference type="eggNOG" id="ENOG5033FR2">
    <property type="taxonomic scope" value="Bacteria"/>
</dbReference>
<proteinExistence type="predicted"/>
<dbReference type="RefSeq" id="WP_006301198.1">
    <property type="nucleotide sequence ID" value="NZ_CM001022.1"/>
</dbReference>
<dbReference type="EMBL" id="CM001022">
    <property type="protein sequence ID" value="EFQ23988.1"/>
    <property type="molecule type" value="Genomic_DNA"/>
</dbReference>
<gene>
    <name evidence="1" type="ORF">Apau_1569</name>
</gene>
<dbReference type="AlphaFoldDB" id="E3CUH2"/>
<dbReference type="HOGENOM" id="CLU_202304_0_0_0"/>
<dbReference type="PaxDb" id="584708-Apau_1569"/>
<reference evidence="1 2" key="1">
    <citation type="journal article" date="2010" name="Stand. Genomic Sci.">
        <title>Non-contiguous finished genome sequence of Aminomonas paucivorans type strain (GLU-3).</title>
        <authorList>
            <person name="Pitluck S."/>
            <person name="Yasawong M."/>
            <person name="Held B."/>
            <person name="Lapidus A."/>
            <person name="Nolan M."/>
            <person name="Copeland A."/>
            <person name="Lucas S."/>
            <person name="Del Rio T.G."/>
            <person name="Tice H."/>
            <person name="Cheng J.F."/>
            <person name="Chertkov O."/>
            <person name="Goodwin L."/>
            <person name="Tapia R."/>
            <person name="Han C."/>
            <person name="Liolios K."/>
            <person name="Ivanova N."/>
            <person name="Mavromatis K."/>
            <person name="Ovchinnikova G."/>
            <person name="Pati A."/>
            <person name="Chen A."/>
            <person name="Palaniappan K."/>
            <person name="Land M."/>
            <person name="Hauser L."/>
            <person name="Chang Y.J."/>
            <person name="Jeffries C.D."/>
            <person name="Pukall R."/>
            <person name="Spring S."/>
            <person name="Rohde M."/>
            <person name="Sikorski J."/>
            <person name="Goker M."/>
            <person name="Woyke T."/>
            <person name="Bristow J."/>
            <person name="Eisen J.A."/>
            <person name="Markowitz V."/>
            <person name="Hugenholtz P."/>
            <person name="Kyrpides N.C."/>
            <person name="Klenk H.P."/>
        </authorList>
    </citation>
    <scope>NUCLEOTIDE SEQUENCE [LARGE SCALE GENOMIC DNA]</scope>
    <source>
        <strain evidence="1 2">DSM 12260</strain>
    </source>
</reference>
<evidence type="ECO:0000313" key="1">
    <source>
        <dbReference type="EMBL" id="EFQ23988.1"/>
    </source>
</evidence>
<organism evidence="1 2">
    <name type="scientific">Aminomonas paucivorans DSM 12260</name>
    <dbReference type="NCBI Taxonomy" id="584708"/>
    <lineage>
        <taxon>Bacteria</taxon>
        <taxon>Thermotogati</taxon>
        <taxon>Synergistota</taxon>
        <taxon>Synergistia</taxon>
        <taxon>Synergistales</taxon>
        <taxon>Synergistaceae</taxon>
        <taxon>Aminomonas</taxon>
    </lineage>
</organism>
<accession>E3CUH2</accession>
<protein>
    <submittedName>
        <fullName evidence="1">Uncharacterized protein</fullName>
    </submittedName>
</protein>
<dbReference type="Proteomes" id="UP000005096">
    <property type="component" value="Chromosome"/>
</dbReference>
<name>E3CUH2_9BACT</name>